<dbReference type="InterPro" id="IPR027450">
    <property type="entry name" value="AlkB-like"/>
</dbReference>
<feature type="binding site" evidence="5">
    <location>
        <position position="71"/>
    </location>
    <ligand>
        <name>substrate</name>
    </ligand>
</feature>
<feature type="binding site" evidence="5">
    <location>
        <begin position="78"/>
        <end position="80"/>
    </location>
    <ligand>
        <name>substrate</name>
    </ligand>
</feature>
<evidence type="ECO:0000256" key="5">
    <source>
        <dbReference type="PIRSR" id="PIRSR604574-1"/>
    </source>
</evidence>
<dbReference type="InterPro" id="IPR004574">
    <property type="entry name" value="Alkb"/>
</dbReference>
<dbReference type="SUPFAM" id="SSF51197">
    <property type="entry name" value="Clavaminate synthase-like"/>
    <property type="match status" value="1"/>
</dbReference>
<dbReference type="EC" id="1.14.11.33" evidence="8"/>
<keyword evidence="1 6" id="KW-0479">Metal-binding</keyword>
<keyword evidence="2 8" id="KW-0223">Dioxygenase</keyword>
<dbReference type="EMBL" id="CADCXY010000008">
    <property type="protein sequence ID" value="CAB0151912.1"/>
    <property type="molecule type" value="Genomic_DNA"/>
</dbReference>
<dbReference type="PANTHER" id="PTHR16557">
    <property type="entry name" value="ALKYLATED DNA REPAIR PROTEIN ALKB-RELATED"/>
    <property type="match status" value="1"/>
</dbReference>
<evidence type="ECO:0000256" key="3">
    <source>
        <dbReference type="ARBA" id="ARBA00023002"/>
    </source>
</evidence>
<name>A0A6S6WM72_9GAMM</name>
<dbReference type="PROSITE" id="PS51471">
    <property type="entry name" value="FE2OG_OXY"/>
    <property type="match status" value="1"/>
</dbReference>
<dbReference type="Pfam" id="PF13532">
    <property type="entry name" value="2OG-FeII_Oxy_2"/>
    <property type="match status" value="1"/>
</dbReference>
<dbReference type="Proteomes" id="UP000481517">
    <property type="component" value="Unassembled WGS sequence"/>
</dbReference>
<dbReference type="GO" id="GO:0035516">
    <property type="term" value="F:broad specificity oxidative DNA demethylase activity"/>
    <property type="evidence" value="ECO:0007669"/>
    <property type="project" value="UniProtKB-EC"/>
</dbReference>
<gene>
    <name evidence="8" type="primary">alkB</name>
    <name evidence="8" type="ORF">PSI9734_02268</name>
</gene>
<feature type="binding site" evidence="6">
    <location>
        <position position="135"/>
    </location>
    <ligand>
        <name>Fe cation</name>
        <dbReference type="ChEBI" id="CHEBI:24875"/>
        <note>catalytic</note>
    </ligand>
</feature>
<reference evidence="8 9" key="1">
    <citation type="submission" date="2020-02" db="EMBL/GenBank/DDBJ databases">
        <authorList>
            <person name="Rodrigo-Torres L."/>
            <person name="Arahal R. D."/>
            <person name="Lucena T."/>
        </authorList>
    </citation>
    <scope>NUCLEOTIDE SEQUENCE [LARGE SCALE GENOMIC DNA]</scope>
    <source>
        <strain evidence="8 9">CECT 9734</strain>
    </source>
</reference>
<evidence type="ECO:0000259" key="7">
    <source>
        <dbReference type="PROSITE" id="PS51471"/>
    </source>
</evidence>
<comment type="cofactor">
    <cofactor evidence="6">
        <name>Fe(2+)</name>
        <dbReference type="ChEBI" id="CHEBI:29033"/>
    </cofactor>
    <text evidence="6">Binds 1 Fe(2+) ion per subunit.</text>
</comment>
<dbReference type="Gene3D" id="2.60.120.590">
    <property type="entry name" value="Alpha-ketoglutarate-dependent dioxygenase AlkB-like"/>
    <property type="match status" value="1"/>
</dbReference>
<dbReference type="GO" id="GO:0035515">
    <property type="term" value="F:oxidative RNA demethylase activity"/>
    <property type="evidence" value="ECO:0007669"/>
    <property type="project" value="TreeGrafter"/>
</dbReference>
<keyword evidence="9" id="KW-1185">Reference proteome</keyword>
<evidence type="ECO:0000256" key="2">
    <source>
        <dbReference type="ARBA" id="ARBA00022964"/>
    </source>
</evidence>
<feature type="binding site" evidence="5">
    <location>
        <position position="137"/>
    </location>
    <ligand>
        <name>substrate</name>
    </ligand>
</feature>
<keyword evidence="4 6" id="KW-0408">Iron</keyword>
<dbReference type="GO" id="GO:0008198">
    <property type="term" value="F:ferrous iron binding"/>
    <property type="evidence" value="ECO:0007669"/>
    <property type="project" value="TreeGrafter"/>
</dbReference>
<feature type="binding site" evidence="5">
    <location>
        <begin position="122"/>
        <end position="124"/>
    </location>
    <ligand>
        <name>2-oxoglutarate</name>
        <dbReference type="ChEBI" id="CHEBI:16810"/>
    </ligand>
</feature>
<dbReference type="GO" id="GO:0035513">
    <property type="term" value="P:oxidative RNA demethylation"/>
    <property type="evidence" value="ECO:0007669"/>
    <property type="project" value="TreeGrafter"/>
</dbReference>
<feature type="binding site" evidence="6">
    <location>
        <position position="133"/>
    </location>
    <ligand>
        <name>Fe cation</name>
        <dbReference type="ChEBI" id="CHEBI:24875"/>
        <note>catalytic</note>
    </ligand>
</feature>
<feature type="binding site" evidence="6">
    <location>
        <position position="189"/>
    </location>
    <ligand>
        <name>Fe cation</name>
        <dbReference type="ChEBI" id="CHEBI:24875"/>
        <note>catalytic</note>
    </ligand>
</feature>
<evidence type="ECO:0000256" key="6">
    <source>
        <dbReference type="PIRSR" id="PIRSR604574-2"/>
    </source>
</evidence>
<keyword evidence="3 8" id="KW-0560">Oxidoreductase</keyword>
<dbReference type="InterPro" id="IPR037151">
    <property type="entry name" value="AlkB-like_sf"/>
</dbReference>
<dbReference type="InterPro" id="IPR005123">
    <property type="entry name" value="Oxoglu/Fe-dep_dioxygenase_dom"/>
</dbReference>
<dbReference type="PANTHER" id="PTHR16557:SF2">
    <property type="entry name" value="NUCLEIC ACID DIOXYGENASE ALKBH1"/>
    <property type="match status" value="1"/>
</dbReference>
<protein>
    <submittedName>
        <fullName evidence="8">Alpha-ketoglutarate-dependent dioxygenase AlkB</fullName>
        <ecNumber evidence="8">1.14.11.33</ecNumber>
    </submittedName>
</protein>
<feature type="binding site" evidence="5">
    <location>
        <position position="163"/>
    </location>
    <ligand>
        <name>substrate</name>
    </ligand>
</feature>
<evidence type="ECO:0000256" key="4">
    <source>
        <dbReference type="ARBA" id="ARBA00023004"/>
    </source>
</evidence>
<feature type="domain" description="Fe2OG dioxygenase" evidence="7">
    <location>
        <begin position="115"/>
        <end position="215"/>
    </location>
</feature>
<dbReference type="NCBIfam" id="NF011930">
    <property type="entry name" value="PRK15401.1"/>
    <property type="match status" value="1"/>
</dbReference>
<evidence type="ECO:0000313" key="9">
    <source>
        <dbReference type="Proteomes" id="UP000481517"/>
    </source>
</evidence>
<dbReference type="AlphaFoldDB" id="A0A6S6WM72"/>
<dbReference type="RefSeq" id="WP_173921230.1">
    <property type="nucleotide sequence ID" value="NZ_CADCXY010000008.1"/>
</dbReference>
<proteinExistence type="predicted"/>
<evidence type="ECO:0000256" key="1">
    <source>
        <dbReference type="ARBA" id="ARBA00022723"/>
    </source>
</evidence>
<feature type="binding site" evidence="5">
    <location>
        <begin position="206"/>
        <end position="212"/>
    </location>
    <ligand>
        <name>2-oxoglutarate</name>
        <dbReference type="ChEBI" id="CHEBI:16810"/>
    </ligand>
</feature>
<evidence type="ECO:0000313" key="8">
    <source>
        <dbReference type="EMBL" id="CAB0151912.1"/>
    </source>
</evidence>
<accession>A0A6S6WM72</accession>
<sequence>MQHDLFSTNGGSEPISLGAQSGLLRGFALPLQDQLLDAIQDIALEAPWRQLFTPGGKPMSVRTTNCGTWGWHSDRQGYRYVAHDPHTGKPWPQLPELLQQLARRAASQLGFSDFEADACLLNCYEPGAQMGLHQDRDEQSFAAPIVSVSLGLPAQFLWGGTQRNERPARIELLHGDVVVWGGVDRLRFHGVAKLAAGKHPQLGAQRINLTLRHAGN</sequence>
<dbReference type="GO" id="GO:0005737">
    <property type="term" value="C:cytoplasm"/>
    <property type="evidence" value="ECO:0007669"/>
    <property type="project" value="TreeGrafter"/>
</dbReference>
<organism evidence="8 9">
    <name type="scientific">Pseudidiomarina piscicola</name>
    <dbReference type="NCBI Taxonomy" id="2614830"/>
    <lineage>
        <taxon>Bacteria</taxon>
        <taxon>Pseudomonadati</taxon>
        <taxon>Pseudomonadota</taxon>
        <taxon>Gammaproteobacteria</taxon>
        <taxon>Alteromonadales</taxon>
        <taxon>Idiomarinaceae</taxon>
        <taxon>Pseudidiomarina</taxon>
    </lineage>
</organism>